<name>A0AB72UBT3_9PROT</name>
<protein>
    <submittedName>
        <fullName evidence="2">Uncharacterized protein</fullName>
    </submittedName>
</protein>
<dbReference type="Proteomes" id="UP000007127">
    <property type="component" value="Chromosome"/>
</dbReference>
<accession>A0AB72UBT3</accession>
<evidence type="ECO:0000313" key="2">
    <source>
        <dbReference type="EMBL" id="AJD51614.1"/>
    </source>
</evidence>
<dbReference type="KEGG" id="txi:TH3_07470"/>
<proteinExistence type="predicted"/>
<sequence>MPNPAKKVSKKGGGVKIPASTIRRLLRITGDRDILALKIGDRISASKNGTLLVLKLRDSLKPDVLARMTREEKKNGKKFRSFRSDKDMNRVFRAAEKNQDELFSTALTRNIVKGFKLTDMAKDWDAFKLLVDLMSSVRISTSHSGYSLKTEVMQHPTRTGSGLFGDPHDTASNHALMDARRRAYVTHAMQDAIDANLSRMEIAKIGVRAAIEYTLNHFTAPVTADDVYPHSRLKKVMNLGKDSSKAKEQLRSREQMKDQYEKLGGSLRLAIPTETPAQSLTRPWRRDNTTPLQGDDTLVEPPSPRRAVI</sequence>
<reference evidence="2 3" key="1">
    <citation type="journal article" date="2012" name="J. Bacteriol.">
        <title>Genome sequence of Thalassospira xiamenensis type strain M-5.</title>
        <authorList>
            <person name="Lai Q."/>
            <person name="Shao Z."/>
        </authorList>
    </citation>
    <scope>NUCLEOTIDE SEQUENCE [LARGE SCALE GENOMIC DNA]</scope>
    <source>
        <strain evidence="2 3">M-5</strain>
    </source>
</reference>
<dbReference type="GeneID" id="31927170"/>
<gene>
    <name evidence="2" type="ORF">TH3_07470</name>
</gene>
<evidence type="ECO:0000256" key="1">
    <source>
        <dbReference type="SAM" id="MobiDB-lite"/>
    </source>
</evidence>
<dbReference type="EMBL" id="CP004388">
    <property type="protein sequence ID" value="AJD51614.1"/>
    <property type="molecule type" value="Genomic_DNA"/>
</dbReference>
<feature type="region of interest" description="Disordered" evidence="1">
    <location>
        <begin position="271"/>
        <end position="309"/>
    </location>
</feature>
<dbReference type="AlphaFoldDB" id="A0AB72UBT3"/>
<evidence type="ECO:0000313" key="3">
    <source>
        <dbReference type="Proteomes" id="UP000007127"/>
    </source>
</evidence>
<dbReference type="RefSeq" id="WP_007091796.1">
    <property type="nucleotide sequence ID" value="NZ_CP004388.1"/>
</dbReference>
<organism evidence="2 3">
    <name type="scientific">Thalassospira xiamenensis M-5 = DSM 17429</name>
    <dbReference type="NCBI Taxonomy" id="1123366"/>
    <lineage>
        <taxon>Bacteria</taxon>
        <taxon>Pseudomonadati</taxon>
        <taxon>Pseudomonadota</taxon>
        <taxon>Alphaproteobacteria</taxon>
        <taxon>Rhodospirillales</taxon>
        <taxon>Thalassospiraceae</taxon>
        <taxon>Thalassospira</taxon>
    </lineage>
</organism>